<dbReference type="EC" id="6.3.5.4" evidence="3"/>
<dbReference type="Pfam" id="PF00733">
    <property type="entry name" value="Asn_synthase"/>
    <property type="match status" value="1"/>
</dbReference>
<evidence type="ECO:0000256" key="1">
    <source>
        <dbReference type="ARBA" id="ARBA00005187"/>
    </source>
</evidence>
<dbReference type="Gene3D" id="3.60.20.10">
    <property type="entry name" value="Glutamine Phosphoribosylpyrophosphate, subunit 1, domain 1"/>
    <property type="match status" value="1"/>
</dbReference>
<evidence type="ECO:0000256" key="10">
    <source>
        <dbReference type="PIRSR" id="PIRSR001589-3"/>
    </source>
</evidence>
<comment type="catalytic activity">
    <reaction evidence="7">
        <text>L-aspartate + L-glutamine + ATP + H2O = L-asparagine + L-glutamate + AMP + diphosphate + H(+)</text>
        <dbReference type="Rhea" id="RHEA:12228"/>
        <dbReference type="ChEBI" id="CHEBI:15377"/>
        <dbReference type="ChEBI" id="CHEBI:15378"/>
        <dbReference type="ChEBI" id="CHEBI:29985"/>
        <dbReference type="ChEBI" id="CHEBI:29991"/>
        <dbReference type="ChEBI" id="CHEBI:30616"/>
        <dbReference type="ChEBI" id="CHEBI:33019"/>
        <dbReference type="ChEBI" id="CHEBI:58048"/>
        <dbReference type="ChEBI" id="CHEBI:58359"/>
        <dbReference type="ChEBI" id="CHEBI:456215"/>
        <dbReference type="EC" id="6.3.5.4"/>
    </reaction>
</comment>
<dbReference type="InterPro" id="IPR014729">
    <property type="entry name" value="Rossmann-like_a/b/a_fold"/>
</dbReference>
<feature type="domain" description="Glutamine amidotransferase type-2" evidence="11">
    <location>
        <begin position="2"/>
        <end position="212"/>
    </location>
</feature>
<evidence type="ECO:0000256" key="7">
    <source>
        <dbReference type="ARBA" id="ARBA00048741"/>
    </source>
</evidence>
<dbReference type="SUPFAM" id="SSF56235">
    <property type="entry name" value="N-terminal nucleophile aminohydrolases (Ntn hydrolases)"/>
    <property type="match status" value="1"/>
</dbReference>
<sequence length="615" mass="67979">MCGIAGMITKYGAPPDEGMLRRMTSLLAHRGPDVEGVWAAPGVGLGHRRLAIIDVSPTGAQPMHSADGRLTIVYNGELYNYKELRKVFEADGSVFRSASDTEVLLETYRRYGKDCVKHLRGMFAFAIWDAEQKQLFFARDRIGKKPFFYRTLPDGSHAFASELKALLPLAPATVDACAIRLFFGLQYVPSPRTGYENIFSLPPGYRGFADASGVRVESYNDWKDVMPPTEGATEETIRRLLEDAVRVRLQADVPVGAFLSGGIDSAAVIAFASKHASSPIRTFTMGFPEAHMDERAEARRLSEYFHTDHTEFEAKPEDLLAIGSQVIAQYDAPYADSSALPLWLLARETAKEIKVVLTGDGGDELFGGYRRYMAYAQALLLSKLPGVSTALLAAGHSVNDAGLIRMGETVFHASKNPSRAYGELFTGSYFSTNRSASLLSPAFAGATATCDPAHFVESMMKGDGKPLERAMRFDLASYLPDDLNVKMDRATMAFGLEARSPFLDQYLVGFAIGLPLKTKVNYGNTKVGLKRALRGIVPEEVLKRKKRGFQVPLAQWFRGPLAPHWKERCLDPHAKLAAYVKTDQTERLFRENAQGADHGNRLYMLYALAEWLGRN</sequence>
<comment type="pathway">
    <text evidence="1">Amino-acid biosynthesis; L-asparagine biosynthesis; L-asparagine from L-aspartate (L-Gln route): step 1/1.</text>
</comment>
<dbReference type="PIRSF" id="PIRSF001589">
    <property type="entry name" value="Asn_synthetase_glu-h"/>
    <property type="match status" value="1"/>
</dbReference>
<dbReference type="InterPro" id="IPR051786">
    <property type="entry name" value="ASN_synthetase/amidase"/>
</dbReference>
<gene>
    <name evidence="12" type="primary">asnB</name>
    <name evidence="12" type="ORF">HS096_03820</name>
</gene>
<dbReference type="PANTHER" id="PTHR43284:SF1">
    <property type="entry name" value="ASPARAGINE SYNTHETASE"/>
    <property type="match status" value="1"/>
</dbReference>
<evidence type="ECO:0000256" key="4">
    <source>
        <dbReference type="ARBA" id="ARBA00022741"/>
    </source>
</evidence>
<feature type="site" description="Important for beta-aspartyl-AMP intermediate formation" evidence="10">
    <location>
        <position position="360"/>
    </location>
</feature>
<dbReference type="InterPro" id="IPR033738">
    <property type="entry name" value="AsnB_N"/>
</dbReference>
<feature type="binding site" evidence="9">
    <location>
        <position position="100"/>
    </location>
    <ligand>
        <name>L-glutamine</name>
        <dbReference type="ChEBI" id="CHEBI:58359"/>
    </ligand>
</feature>
<keyword evidence="12" id="KW-0436">Ligase</keyword>
<dbReference type="InterPro" id="IPR006426">
    <property type="entry name" value="Asn_synth_AEB"/>
</dbReference>
<dbReference type="EMBL" id="JABTTY010000001">
    <property type="protein sequence ID" value="MBE7525483.1"/>
    <property type="molecule type" value="Genomic_DNA"/>
</dbReference>
<evidence type="ECO:0000256" key="5">
    <source>
        <dbReference type="ARBA" id="ARBA00022840"/>
    </source>
</evidence>
<keyword evidence="6 8" id="KW-0315">Glutamine amidotransferase</keyword>
<name>A0A928TTG7_UNCKA</name>
<evidence type="ECO:0000313" key="13">
    <source>
        <dbReference type="Proteomes" id="UP000710385"/>
    </source>
</evidence>
<evidence type="ECO:0000256" key="9">
    <source>
        <dbReference type="PIRSR" id="PIRSR001589-2"/>
    </source>
</evidence>
<keyword evidence="8" id="KW-0028">Amino-acid biosynthesis</keyword>
<dbReference type="AlphaFoldDB" id="A0A928TTG7"/>
<organism evidence="12 13">
    <name type="scientific">candidate division WWE3 bacterium</name>
    <dbReference type="NCBI Taxonomy" id="2053526"/>
    <lineage>
        <taxon>Bacteria</taxon>
        <taxon>Katanobacteria</taxon>
    </lineage>
</organism>
<dbReference type="GO" id="GO:0004066">
    <property type="term" value="F:asparagine synthase (glutamine-hydrolyzing) activity"/>
    <property type="evidence" value="ECO:0007669"/>
    <property type="project" value="UniProtKB-EC"/>
</dbReference>
<keyword evidence="8" id="KW-0061">Asparagine biosynthesis</keyword>
<dbReference type="NCBIfam" id="TIGR01536">
    <property type="entry name" value="asn_synth_AEB"/>
    <property type="match status" value="1"/>
</dbReference>
<protein>
    <recommendedName>
        <fullName evidence="3">asparagine synthase (glutamine-hydrolyzing)</fullName>
        <ecNumber evidence="3">6.3.5.4</ecNumber>
    </recommendedName>
</protein>
<evidence type="ECO:0000259" key="11">
    <source>
        <dbReference type="PROSITE" id="PS51278"/>
    </source>
</evidence>
<reference evidence="12" key="1">
    <citation type="submission" date="2020-05" db="EMBL/GenBank/DDBJ databases">
        <title>High-Quality Genomes of Partial-Nitritation/Anammox System by Hierarchical Clustering Based Hybrid Assembly.</title>
        <authorList>
            <person name="Liu L."/>
            <person name="Wang Y."/>
            <person name="Che Y."/>
            <person name="Chen Y."/>
            <person name="Xia Y."/>
            <person name="Luo R."/>
            <person name="Cheng S.H."/>
            <person name="Zheng C."/>
            <person name="Zhang T."/>
        </authorList>
    </citation>
    <scope>NUCLEOTIDE SEQUENCE</scope>
    <source>
        <strain evidence="12">H1_PAT1</strain>
    </source>
</reference>
<dbReference type="Pfam" id="PF13537">
    <property type="entry name" value="GATase_7"/>
    <property type="match status" value="1"/>
</dbReference>
<feature type="active site" description="For GATase activity" evidence="8">
    <location>
        <position position="2"/>
    </location>
</feature>
<evidence type="ECO:0000256" key="6">
    <source>
        <dbReference type="ARBA" id="ARBA00022962"/>
    </source>
</evidence>
<accession>A0A928TTG7</accession>
<dbReference type="InterPro" id="IPR029055">
    <property type="entry name" value="Ntn_hydrolases_N"/>
</dbReference>
<dbReference type="CDD" id="cd00712">
    <property type="entry name" value="AsnB"/>
    <property type="match status" value="1"/>
</dbReference>
<dbReference type="GO" id="GO:0005829">
    <property type="term" value="C:cytosol"/>
    <property type="evidence" value="ECO:0007669"/>
    <property type="project" value="TreeGrafter"/>
</dbReference>
<evidence type="ECO:0000256" key="2">
    <source>
        <dbReference type="ARBA" id="ARBA00005752"/>
    </source>
</evidence>
<dbReference type="GO" id="GO:0006529">
    <property type="term" value="P:asparagine biosynthetic process"/>
    <property type="evidence" value="ECO:0007669"/>
    <property type="project" value="UniProtKB-KW"/>
</dbReference>
<dbReference type="CDD" id="cd01991">
    <property type="entry name" value="Asn_synthase_B_C"/>
    <property type="match status" value="1"/>
</dbReference>
<evidence type="ECO:0000313" key="12">
    <source>
        <dbReference type="EMBL" id="MBE7525483.1"/>
    </source>
</evidence>
<dbReference type="InterPro" id="IPR001962">
    <property type="entry name" value="Asn_synthase"/>
</dbReference>
<comment type="similarity">
    <text evidence="2">Belongs to the asparagine synthetase family.</text>
</comment>
<evidence type="ECO:0000256" key="3">
    <source>
        <dbReference type="ARBA" id="ARBA00012737"/>
    </source>
</evidence>
<keyword evidence="5 9" id="KW-0067">ATP-binding</keyword>
<dbReference type="SUPFAM" id="SSF52402">
    <property type="entry name" value="Adenine nucleotide alpha hydrolases-like"/>
    <property type="match status" value="1"/>
</dbReference>
<comment type="caution">
    <text evidence="12">The sequence shown here is derived from an EMBL/GenBank/DDBJ whole genome shotgun (WGS) entry which is preliminary data.</text>
</comment>
<dbReference type="PANTHER" id="PTHR43284">
    <property type="entry name" value="ASPARAGINE SYNTHETASE (GLUTAMINE-HYDROLYZING)"/>
    <property type="match status" value="1"/>
</dbReference>
<evidence type="ECO:0000256" key="8">
    <source>
        <dbReference type="PIRSR" id="PIRSR001589-1"/>
    </source>
</evidence>
<dbReference type="InterPro" id="IPR017932">
    <property type="entry name" value="GATase_2_dom"/>
</dbReference>
<keyword evidence="4 9" id="KW-0547">Nucleotide-binding</keyword>
<dbReference type="Gene3D" id="3.40.50.620">
    <property type="entry name" value="HUPs"/>
    <property type="match status" value="1"/>
</dbReference>
<proteinExistence type="inferred from homology"/>
<dbReference type="PROSITE" id="PS51278">
    <property type="entry name" value="GATASE_TYPE_2"/>
    <property type="match status" value="1"/>
</dbReference>
<dbReference type="GO" id="GO:0005524">
    <property type="term" value="F:ATP binding"/>
    <property type="evidence" value="ECO:0007669"/>
    <property type="project" value="UniProtKB-KW"/>
</dbReference>
<dbReference type="Proteomes" id="UP000710385">
    <property type="component" value="Unassembled WGS sequence"/>
</dbReference>